<dbReference type="GO" id="GO:0005615">
    <property type="term" value="C:extracellular space"/>
    <property type="evidence" value="ECO:0007669"/>
    <property type="project" value="InterPro"/>
</dbReference>
<comment type="subcellular location">
    <subcellularLocation>
        <location evidence="1">Secreted</location>
    </subcellularLocation>
</comment>
<reference evidence="7 8" key="1">
    <citation type="submission" date="2020-01" db="EMBL/GenBank/DDBJ databases">
        <title>Draft Genome Sequence of Vibrio sp. strain OCN044, Isolated from a Healthy Coral at Palmyra Atoll.</title>
        <authorList>
            <person name="Videau P."/>
            <person name="Loughran R."/>
            <person name="Esquivel A."/>
            <person name="Deadmond M."/>
            <person name="Paddock B.E."/>
            <person name="Saw J.H."/>
            <person name="Ushijima B."/>
        </authorList>
    </citation>
    <scope>NUCLEOTIDE SEQUENCE [LARGE SCALE GENOMIC DNA]</scope>
    <source>
        <strain evidence="7 8">OCN044</strain>
    </source>
</reference>
<feature type="domain" description="Secreted effector protein SptP N-terminal" evidence="6">
    <location>
        <begin position="32"/>
        <end position="110"/>
    </location>
</feature>
<protein>
    <recommendedName>
        <fullName evidence="6">Secreted effector protein SptP N-terminal domain-containing protein</fullName>
    </recommendedName>
</protein>
<keyword evidence="3" id="KW-0843">Virulence</keyword>
<keyword evidence="5" id="KW-1133">Transmembrane helix</keyword>
<gene>
    <name evidence="7" type="ORF">GTG28_04855</name>
</gene>
<dbReference type="EMBL" id="WWEU01000001">
    <property type="protein sequence ID" value="MYM58547.1"/>
    <property type="molecule type" value="Genomic_DNA"/>
</dbReference>
<evidence type="ECO:0000256" key="1">
    <source>
        <dbReference type="ARBA" id="ARBA00004613"/>
    </source>
</evidence>
<evidence type="ECO:0000256" key="3">
    <source>
        <dbReference type="ARBA" id="ARBA00023026"/>
    </source>
</evidence>
<keyword evidence="5" id="KW-0472">Membrane</keyword>
<evidence type="ECO:0000259" key="6">
    <source>
        <dbReference type="Pfam" id="PF09119"/>
    </source>
</evidence>
<dbReference type="Proteomes" id="UP000478571">
    <property type="component" value="Unassembled WGS sequence"/>
</dbReference>
<dbReference type="SUPFAM" id="SSF56568">
    <property type="entry name" value="Non-globular alpha+beta subunits of globular proteins"/>
    <property type="match status" value="1"/>
</dbReference>
<comment type="caution">
    <text evidence="7">The sequence shown here is derived from an EMBL/GenBank/DDBJ whole genome shotgun (WGS) entry which is preliminary data.</text>
</comment>
<dbReference type="Pfam" id="PF09119">
    <property type="entry name" value="SicP-binding"/>
    <property type="match status" value="1"/>
</dbReference>
<keyword evidence="4" id="KW-0175">Coiled coil</keyword>
<feature type="transmembrane region" description="Helical" evidence="5">
    <location>
        <begin position="1031"/>
        <end position="1055"/>
    </location>
</feature>
<feature type="coiled-coil region" evidence="4">
    <location>
        <begin position="234"/>
        <end position="264"/>
    </location>
</feature>
<dbReference type="InterPro" id="IPR011070">
    <property type="entry name" value="Globular_prot_asu/bsu"/>
</dbReference>
<evidence type="ECO:0000313" key="7">
    <source>
        <dbReference type="EMBL" id="MYM58547.1"/>
    </source>
</evidence>
<keyword evidence="5" id="KW-0812">Transmembrane</keyword>
<dbReference type="AlphaFoldDB" id="A0A6L8LR38"/>
<name>A0A6L8LR38_9VIBR</name>
<dbReference type="InterPro" id="IPR044899">
    <property type="entry name" value="SptP_N_sf"/>
</dbReference>
<evidence type="ECO:0000256" key="2">
    <source>
        <dbReference type="ARBA" id="ARBA00022525"/>
    </source>
</evidence>
<evidence type="ECO:0000256" key="4">
    <source>
        <dbReference type="SAM" id="Coils"/>
    </source>
</evidence>
<proteinExistence type="predicted"/>
<keyword evidence="8" id="KW-1185">Reference proteome</keyword>
<organism evidence="7 8">
    <name type="scientific">Vibrio tetraodonis subsp. pristinus</name>
    <dbReference type="NCBI Taxonomy" id="2695891"/>
    <lineage>
        <taxon>Bacteria</taxon>
        <taxon>Pseudomonadati</taxon>
        <taxon>Pseudomonadota</taxon>
        <taxon>Gammaproteobacteria</taxon>
        <taxon>Vibrionales</taxon>
        <taxon>Vibrionaceae</taxon>
        <taxon>Vibrio</taxon>
    </lineage>
</organism>
<dbReference type="RefSeq" id="WP_160927478.1">
    <property type="nucleotide sequence ID" value="NZ_WWEU01000001.1"/>
</dbReference>
<keyword evidence="2" id="KW-0964">Secreted</keyword>
<dbReference type="InterPro" id="IPR015203">
    <property type="entry name" value="SptP_N"/>
</dbReference>
<evidence type="ECO:0000313" key="8">
    <source>
        <dbReference type="Proteomes" id="UP000478571"/>
    </source>
</evidence>
<sequence length="1217" mass="135299">MTIELNQFTQGASDNPLVLSDSPAGNPIVVTAQLGLAEKVLQWISNVPLLNNLPAVKDFIRSQTEENQKVLCVFINALAHEHSEEVANKIAEQMDLSGKKPLSTRVVKQLMNDSIEKNMAAREDQVTNSNTDKSVESNLTESVGLGCEASLSSCLDEQGNKILECKAPRILPVPSSLSYMSSFLYSETDAMKQLQKEVNTYNNILKASAPYGELEPLCDLFDEPLPETSVRKHLDAFSDNVAQLRQALQAIEHAFQNLTETESNQVKQFSELLGLEIELLSENKTLVDNYRTVWEANSNEYKNFQQFYSSCSQDLKLKMTPELKRLCFDLVVDSESIDKKGLIQRLPEKLAQYASDMSVVNLRTLSELLAEKMPDLADDVKTAFPKAEQKAQFGAILLITDALNQSQSQLRKESNGIDERLDLTGKIGKLSQNASVFERDFKQFIKVDSHQDDQFVATLWATTGQQWLIAKNNTLIPDEIDDYDDLDLSDSLKNELLQSSPSDDIRQRAESVIQAQHHASWLDQRNTITFEHNNHAGIDLYADIEAGRLADNLIKNLPRYSDYIEEKLSALENYVSALEAFLPDAKLVGSETERLVESVIKDTVAQRDQFKDLKLHCDAVQQVHDTKVLLSNKLARIDTMLGNSIVSIRQRLNLQGFLTFLPSLKTNNEKVRELVKERNKLQTDLDQQELAPLKSKIDSLNDDIQLLDYEYEKQLLELTRFDRKIEQEKDYPGDSGNSLESWSAWVKQNVTGNLSSDYRPNMNMLLLDRQMAKAGINGYKEAYLSLFTSSVSGKVEISREGVKKALVDLHRWAMSHPIESQALAGNLNHVFQIVTSNSVLFGSDVAAMATTIWSTGTVENQVKDILQGRREFLPNQESLSMTPEMIALLNLAQGAPYVAAAMKGLAGGGLMANGAGGLASVLMPSVAVAEPMARVLFSVIQTWSENKAATIVTQHRTTEIMVNALMRGIIGQGSFKDRAQAMATYTMQRQALQDVGTLSRDCFETNKTGMIKRAWQDAKNTWSEMNWKARAFTVATTAAISIGAAAVAAISVISIVGTGGIAIAIAALAGLGAMSVGGFFARTMINLIAASNFLGMNDANQRTREKMTQQRIDEALTRLEERTNNSRLVELLGDSIKDSGRSLNFTNMSIEQQEQALQGELINAARASTEKLDSRYKQTREEEIAVAQSLTGNTIEESEWYKIYDDFVKSIAKYAIS</sequence>
<feature type="transmembrane region" description="Helical" evidence="5">
    <location>
        <begin position="1061"/>
        <end position="1081"/>
    </location>
</feature>
<evidence type="ECO:0000256" key="5">
    <source>
        <dbReference type="SAM" id="Phobius"/>
    </source>
</evidence>
<dbReference type="Gene3D" id="4.10.1330.10">
    <property type="entry name" value="non globular Virulence effector SptP domain"/>
    <property type="match status" value="1"/>
</dbReference>
<accession>A0A6L8LR38</accession>
<feature type="coiled-coil region" evidence="4">
    <location>
        <begin position="664"/>
        <end position="691"/>
    </location>
</feature>